<dbReference type="Proteomes" id="UP000814033">
    <property type="component" value="Unassembled WGS sequence"/>
</dbReference>
<protein>
    <submittedName>
        <fullName evidence="1">SPRY-domain-containing protein</fullName>
    </submittedName>
</protein>
<name>A0ACB8RJK0_9AGAM</name>
<reference evidence="1" key="1">
    <citation type="submission" date="2021-02" db="EMBL/GenBank/DDBJ databases">
        <authorList>
            <consortium name="DOE Joint Genome Institute"/>
            <person name="Ahrendt S."/>
            <person name="Looney B.P."/>
            <person name="Miyauchi S."/>
            <person name="Morin E."/>
            <person name="Drula E."/>
            <person name="Courty P.E."/>
            <person name="Chicoki N."/>
            <person name="Fauchery L."/>
            <person name="Kohler A."/>
            <person name="Kuo A."/>
            <person name="Labutti K."/>
            <person name="Pangilinan J."/>
            <person name="Lipzen A."/>
            <person name="Riley R."/>
            <person name="Andreopoulos W."/>
            <person name="He G."/>
            <person name="Johnson J."/>
            <person name="Barry K.W."/>
            <person name="Grigoriev I.V."/>
            <person name="Nagy L."/>
            <person name="Hibbett D."/>
            <person name="Henrissat B."/>
            <person name="Matheny P.B."/>
            <person name="Labbe J."/>
            <person name="Martin F."/>
        </authorList>
    </citation>
    <scope>NUCLEOTIDE SEQUENCE</scope>
    <source>
        <strain evidence="1">FP105234-sp</strain>
    </source>
</reference>
<evidence type="ECO:0000313" key="1">
    <source>
        <dbReference type="EMBL" id="KAI0044359.1"/>
    </source>
</evidence>
<evidence type="ECO:0000313" key="2">
    <source>
        <dbReference type="Proteomes" id="UP000814033"/>
    </source>
</evidence>
<proteinExistence type="predicted"/>
<gene>
    <name evidence="1" type="ORF">FA95DRAFT_261648</name>
</gene>
<reference evidence="1" key="2">
    <citation type="journal article" date="2022" name="New Phytol.">
        <title>Evolutionary transition to the ectomycorrhizal habit in the genomes of a hyperdiverse lineage of mushroom-forming fungi.</title>
        <authorList>
            <person name="Looney B."/>
            <person name="Miyauchi S."/>
            <person name="Morin E."/>
            <person name="Drula E."/>
            <person name="Courty P.E."/>
            <person name="Kohler A."/>
            <person name="Kuo A."/>
            <person name="LaButti K."/>
            <person name="Pangilinan J."/>
            <person name="Lipzen A."/>
            <person name="Riley R."/>
            <person name="Andreopoulos W."/>
            <person name="He G."/>
            <person name="Johnson J."/>
            <person name="Nolan M."/>
            <person name="Tritt A."/>
            <person name="Barry K.W."/>
            <person name="Grigoriev I.V."/>
            <person name="Nagy L.G."/>
            <person name="Hibbett D."/>
            <person name="Henrissat B."/>
            <person name="Matheny P.B."/>
            <person name="Labbe J."/>
            <person name="Martin F.M."/>
        </authorList>
    </citation>
    <scope>NUCLEOTIDE SEQUENCE</scope>
    <source>
        <strain evidence="1">FP105234-sp</strain>
    </source>
</reference>
<sequence>MARTNHPIPPACGIYYFEIEVLSKGQKAHISIGFTTSDARLNKLPGWEKNSWGYHGDDGFSFAAEKTGTTYGPTFGAGDIIGAGVDFSQNRAFFTKNGVHLGMVFEHIAEGVQVYPSVGLRHPNEGVRVNFGHTAFKFDIDDHVQQQRDAVWAGIQRTRIDWRVLDAKRSSAPSGSIDATAFGEIHDAGNRDTDMVDAKADEEGRDEASRLVLSYLVHHGYAKTAEALEAQLARAARARNSEDASNALPVPPPAAPPADSELDDADSPMAAPESEPQPETKALTKRLAIVDAVRRGDIDDALDGLRTRFPSVLARDDLLVQLKLRCRKFVELVNAAAEMKRRADFERDLDLGGAGKADEHGGEGAAGVDVAAMDVDDVPAPSSPSAQSKSAAEGALRTAIAYGKALRADYRHDLRPEVQGCLDKSFGVVAYHFPMDAGGEVGRWAGQEARDVLAGEVNQAILESQGFPARPALERVYRQTAASLVQLGFLGVGAAVFADVQRELLDT</sequence>
<accession>A0ACB8RJK0</accession>
<organism evidence="1 2">
    <name type="scientific">Auriscalpium vulgare</name>
    <dbReference type="NCBI Taxonomy" id="40419"/>
    <lineage>
        <taxon>Eukaryota</taxon>
        <taxon>Fungi</taxon>
        <taxon>Dikarya</taxon>
        <taxon>Basidiomycota</taxon>
        <taxon>Agaricomycotina</taxon>
        <taxon>Agaricomycetes</taxon>
        <taxon>Russulales</taxon>
        <taxon>Auriscalpiaceae</taxon>
        <taxon>Auriscalpium</taxon>
    </lineage>
</organism>
<comment type="caution">
    <text evidence="1">The sequence shown here is derived from an EMBL/GenBank/DDBJ whole genome shotgun (WGS) entry which is preliminary data.</text>
</comment>
<dbReference type="EMBL" id="MU275985">
    <property type="protein sequence ID" value="KAI0044359.1"/>
    <property type="molecule type" value="Genomic_DNA"/>
</dbReference>
<keyword evidence="2" id="KW-1185">Reference proteome</keyword>